<keyword evidence="4" id="KW-0479">Metal-binding</keyword>
<feature type="compositionally biased region" description="Acidic residues" evidence="6">
    <location>
        <begin position="436"/>
        <end position="455"/>
    </location>
</feature>
<evidence type="ECO:0000256" key="5">
    <source>
        <dbReference type="ARBA" id="ARBA00023004"/>
    </source>
</evidence>
<keyword evidence="10" id="KW-1185">Reference proteome</keyword>
<feature type="region of interest" description="Disordered" evidence="6">
    <location>
        <begin position="186"/>
        <end position="219"/>
    </location>
</feature>
<evidence type="ECO:0008006" key="11">
    <source>
        <dbReference type="Google" id="ProtNLM"/>
    </source>
</evidence>
<name>A0A9K3M293_9STRA</name>
<dbReference type="Proteomes" id="UP000693970">
    <property type="component" value="Unassembled WGS sequence"/>
</dbReference>
<dbReference type="AlphaFoldDB" id="A0A9K3M293"/>
<protein>
    <recommendedName>
        <fullName evidence="11">DOMON domain-containing protein</fullName>
    </recommendedName>
</protein>
<keyword evidence="7" id="KW-0472">Membrane</keyword>
<dbReference type="PANTHER" id="PTHR15422">
    <property type="entry name" value="OS05G0565100 PROTEIN"/>
    <property type="match status" value="1"/>
</dbReference>
<evidence type="ECO:0000256" key="8">
    <source>
        <dbReference type="SAM" id="SignalP"/>
    </source>
</evidence>
<dbReference type="GO" id="GO:0140575">
    <property type="term" value="F:transmembrane monodehydroascorbate reductase activity"/>
    <property type="evidence" value="ECO:0007669"/>
    <property type="project" value="InterPro"/>
</dbReference>
<comment type="subcellular location">
    <subcellularLocation>
        <location evidence="2">Membrane</location>
        <topology evidence="2">Multi-pass membrane protein</topology>
    </subcellularLocation>
</comment>
<comment type="cofactor">
    <cofactor evidence="1">
        <name>heme b</name>
        <dbReference type="ChEBI" id="CHEBI:60344"/>
    </cofactor>
</comment>
<proteinExistence type="predicted"/>
<feature type="signal peptide" evidence="8">
    <location>
        <begin position="1"/>
        <end position="32"/>
    </location>
</feature>
<evidence type="ECO:0000256" key="2">
    <source>
        <dbReference type="ARBA" id="ARBA00004141"/>
    </source>
</evidence>
<feature type="chain" id="PRO_5039948836" description="DOMON domain-containing protein" evidence="8">
    <location>
        <begin position="33"/>
        <end position="730"/>
    </location>
</feature>
<feature type="transmembrane region" description="Helical" evidence="7">
    <location>
        <begin position="370"/>
        <end position="391"/>
    </location>
</feature>
<organism evidence="9 10">
    <name type="scientific">Nitzschia inconspicua</name>
    <dbReference type="NCBI Taxonomy" id="303405"/>
    <lineage>
        <taxon>Eukaryota</taxon>
        <taxon>Sar</taxon>
        <taxon>Stramenopiles</taxon>
        <taxon>Ochrophyta</taxon>
        <taxon>Bacillariophyta</taxon>
        <taxon>Bacillariophyceae</taxon>
        <taxon>Bacillariophycidae</taxon>
        <taxon>Bacillariales</taxon>
        <taxon>Bacillariaceae</taxon>
        <taxon>Nitzschia</taxon>
    </lineage>
</organism>
<reference evidence="9" key="1">
    <citation type="journal article" date="2021" name="Sci. Rep.">
        <title>Diploid genomic architecture of Nitzschia inconspicua, an elite biomass production diatom.</title>
        <authorList>
            <person name="Oliver A."/>
            <person name="Podell S."/>
            <person name="Pinowska A."/>
            <person name="Traller J.C."/>
            <person name="Smith S.R."/>
            <person name="McClure R."/>
            <person name="Beliaev A."/>
            <person name="Bohutskyi P."/>
            <person name="Hill E.A."/>
            <person name="Rabines A."/>
            <person name="Zheng H."/>
            <person name="Allen L.Z."/>
            <person name="Kuo A."/>
            <person name="Grigoriev I.V."/>
            <person name="Allen A.E."/>
            <person name="Hazlebeck D."/>
            <person name="Allen E.E."/>
        </authorList>
    </citation>
    <scope>NUCLEOTIDE SEQUENCE</scope>
    <source>
        <strain evidence="9">Hildebrandi</strain>
    </source>
</reference>
<feature type="compositionally biased region" description="Basic and acidic residues" evidence="6">
    <location>
        <begin position="456"/>
        <end position="467"/>
    </location>
</feature>
<feature type="transmembrane region" description="Helical" evidence="7">
    <location>
        <begin position="329"/>
        <end position="350"/>
    </location>
</feature>
<feature type="transmembrane region" description="Helical" evidence="7">
    <location>
        <begin position="661"/>
        <end position="684"/>
    </location>
</feature>
<gene>
    <name evidence="9" type="ORF">IV203_018203</name>
</gene>
<evidence type="ECO:0000256" key="4">
    <source>
        <dbReference type="ARBA" id="ARBA00022723"/>
    </source>
</evidence>
<keyword evidence="7" id="KW-1133">Transmembrane helix</keyword>
<feature type="compositionally biased region" description="Polar residues" evidence="6">
    <location>
        <begin position="577"/>
        <end position="588"/>
    </location>
</feature>
<feature type="transmembrane region" description="Helical" evidence="7">
    <location>
        <begin position="622"/>
        <end position="641"/>
    </location>
</feature>
<evidence type="ECO:0000256" key="1">
    <source>
        <dbReference type="ARBA" id="ARBA00001970"/>
    </source>
</evidence>
<reference evidence="9" key="2">
    <citation type="submission" date="2021-04" db="EMBL/GenBank/DDBJ databases">
        <authorList>
            <person name="Podell S."/>
        </authorList>
    </citation>
    <scope>NUCLEOTIDE SEQUENCE</scope>
    <source>
        <strain evidence="9">Hildebrandi</strain>
    </source>
</reference>
<dbReference type="GO" id="GO:0046872">
    <property type="term" value="F:metal ion binding"/>
    <property type="evidence" value="ECO:0007669"/>
    <property type="project" value="UniProtKB-KW"/>
</dbReference>
<evidence type="ECO:0000313" key="9">
    <source>
        <dbReference type="EMBL" id="KAG7372060.1"/>
    </source>
</evidence>
<dbReference type="PANTHER" id="PTHR15422:SF24">
    <property type="entry name" value="DOMON RELATED DOMAIN-CONTAINING PROTEIN"/>
    <property type="match status" value="1"/>
</dbReference>
<dbReference type="InterPro" id="IPR045150">
    <property type="entry name" value="CYB561D1/2"/>
</dbReference>
<keyword evidence="3" id="KW-0349">Heme</keyword>
<sequence length="730" mass="80541">MAASKVQHTMRKARQLACIVLLLSTWTSSTSSAQEWLSDCALSDPYSLDDNGFVTLQHYLNPYEGTFTMRVTYNQAHTWIGVGMNLENGNSHTSSSYAVIGSVQEDVDGDSSYVGEAYRYFMDSTASDGSGVTRLLDVPGHLKRGVFVQNPANQEGDTITVLEFTHDLVIRNDNNVDEILYQIAVPSPSQQNGGEGDFEDGNGGSDGSGEPDRNGGRRKLQQSTRFIWAVGLPTNQWAGAHQLHGSFTLEELPSLSFCVNTFTNAPSETPTTETYRISNGVFSTQSENNDGSDGNDFAGGNIDALGDDFLDDDLARAGSELQDPVAHIWLYHGVFMGLAWGVFAPIAIFIPLLRKLDFMEFDDRWKSIHFLSSLTTVVLSAAGFALAVMAANPVYSINGETEKQYFTGNMHVAMGVIIVVVMVMQALMGCCIPSDQTDDDDDDSSWDSEIESDSEDDRKENNDDTKSKRSSGPLHTMMIDNKTVNEEGQLVPNRTAYKQYIPKRLTFAVQERAKNRAEATTILGSAVGSGVEHQVANLTPRKTEAKSHRLEAIEVVDLPDVTFVSKMNEEAEKNDAQVPTTLTSIQSDDVSELEDPAPPKETSGTLREKSDFLICWIYTHRLLGLVLFALALYTCHTGLVLQSEMTADSEEEMPTYWTKQVMLLMFWGVTCGIIVLILLVRFIYPCLQDMYRGQERANRSTPIKSNLSLNSSKTYSKGSRSGNAFEKCEC</sequence>
<evidence type="ECO:0000256" key="6">
    <source>
        <dbReference type="SAM" id="MobiDB-lite"/>
    </source>
</evidence>
<dbReference type="GO" id="GO:0016020">
    <property type="term" value="C:membrane"/>
    <property type="evidence" value="ECO:0007669"/>
    <property type="project" value="UniProtKB-SubCell"/>
</dbReference>
<evidence type="ECO:0000256" key="7">
    <source>
        <dbReference type="SAM" id="Phobius"/>
    </source>
</evidence>
<feature type="transmembrane region" description="Helical" evidence="7">
    <location>
        <begin position="411"/>
        <end position="432"/>
    </location>
</feature>
<dbReference type="OrthoDB" id="19261at2759"/>
<evidence type="ECO:0000256" key="3">
    <source>
        <dbReference type="ARBA" id="ARBA00022617"/>
    </source>
</evidence>
<feature type="region of interest" description="Disordered" evidence="6">
    <location>
        <begin position="570"/>
        <end position="604"/>
    </location>
</feature>
<evidence type="ECO:0000313" key="10">
    <source>
        <dbReference type="Proteomes" id="UP000693970"/>
    </source>
</evidence>
<dbReference type="GO" id="GO:0020037">
    <property type="term" value="F:heme binding"/>
    <property type="evidence" value="ECO:0007669"/>
    <property type="project" value="TreeGrafter"/>
</dbReference>
<keyword evidence="5" id="KW-0408">Iron</keyword>
<accession>A0A9K3M293</accession>
<dbReference type="EMBL" id="JAGRRH010000003">
    <property type="protein sequence ID" value="KAG7372060.1"/>
    <property type="molecule type" value="Genomic_DNA"/>
</dbReference>
<comment type="caution">
    <text evidence="9">The sequence shown here is derived from an EMBL/GenBank/DDBJ whole genome shotgun (WGS) entry which is preliminary data.</text>
</comment>
<keyword evidence="8" id="KW-0732">Signal</keyword>
<keyword evidence="7" id="KW-0812">Transmembrane</keyword>
<feature type="region of interest" description="Disordered" evidence="6">
    <location>
        <begin position="434"/>
        <end position="475"/>
    </location>
</feature>